<dbReference type="Ensembl" id="ENSCINT00000028561.2">
    <property type="protein sequence ID" value="ENSCINP00000028315.2"/>
    <property type="gene ID" value="ENSCING00000016294.2"/>
</dbReference>
<sequence>MSKICCITHCKRRAPGLVHVPAKRFCVGKEYEWADKLERIILGLRSDPGIKNLYQRDTVAICKNHFASPTDFRIAPGGYETLAVGALPTLDLTPKSIPSTSATSRPAPKERFYIPKIYHNSYNVLLKAMKREVEKREDWLIVVNEDYFKLINTPIDANTNYTVPK</sequence>
<evidence type="ECO:0000313" key="1">
    <source>
        <dbReference type="Ensembl" id="ENSCINP00000028315.2"/>
    </source>
</evidence>
<name>F6W558_CIOIN</name>
<evidence type="ECO:0000313" key="2">
    <source>
        <dbReference type="Proteomes" id="UP000008144"/>
    </source>
</evidence>
<proteinExistence type="predicted"/>
<evidence type="ECO:0008006" key="3">
    <source>
        <dbReference type="Google" id="ProtNLM"/>
    </source>
</evidence>
<dbReference type="InParanoid" id="F6W558"/>
<dbReference type="Proteomes" id="UP000008144">
    <property type="component" value="Unassembled WGS sequence"/>
</dbReference>
<accession>F6W558</accession>
<protein>
    <recommendedName>
        <fullName evidence="3">THAP-type domain-containing protein</fullName>
    </recommendedName>
</protein>
<dbReference type="HOGENOM" id="CLU_1614516_0_0_1"/>
<dbReference type="AlphaFoldDB" id="F6W558"/>
<reference evidence="1" key="2">
    <citation type="submission" date="2025-08" db="UniProtKB">
        <authorList>
            <consortium name="Ensembl"/>
        </authorList>
    </citation>
    <scope>IDENTIFICATION</scope>
</reference>
<reference evidence="2" key="1">
    <citation type="journal article" date="2002" name="Science">
        <title>The draft genome of Ciona intestinalis: insights into chordate and vertebrate origins.</title>
        <authorList>
            <person name="Dehal P."/>
            <person name="Satou Y."/>
            <person name="Campbell R.K."/>
            <person name="Chapman J."/>
            <person name="Degnan B."/>
            <person name="De Tomaso A."/>
            <person name="Davidson B."/>
            <person name="Di Gregorio A."/>
            <person name="Gelpke M."/>
            <person name="Goodstein D.M."/>
            <person name="Harafuji N."/>
            <person name="Hastings K.E."/>
            <person name="Ho I."/>
            <person name="Hotta K."/>
            <person name="Huang W."/>
            <person name="Kawashima T."/>
            <person name="Lemaire P."/>
            <person name="Martinez D."/>
            <person name="Meinertzhagen I.A."/>
            <person name="Necula S."/>
            <person name="Nonaka M."/>
            <person name="Putnam N."/>
            <person name="Rash S."/>
            <person name="Saiga H."/>
            <person name="Satake M."/>
            <person name="Terry A."/>
            <person name="Yamada L."/>
            <person name="Wang H.G."/>
            <person name="Awazu S."/>
            <person name="Azumi K."/>
            <person name="Boore J."/>
            <person name="Branno M."/>
            <person name="Chin-Bow S."/>
            <person name="DeSantis R."/>
            <person name="Doyle S."/>
            <person name="Francino P."/>
            <person name="Keys D.N."/>
            <person name="Haga S."/>
            <person name="Hayashi H."/>
            <person name="Hino K."/>
            <person name="Imai K.S."/>
            <person name="Inaba K."/>
            <person name="Kano S."/>
            <person name="Kobayashi K."/>
            <person name="Kobayashi M."/>
            <person name="Lee B.I."/>
            <person name="Makabe K.W."/>
            <person name="Manohar C."/>
            <person name="Matassi G."/>
            <person name="Medina M."/>
            <person name="Mochizuki Y."/>
            <person name="Mount S."/>
            <person name="Morishita T."/>
            <person name="Miura S."/>
            <person name="Nakayama A."/>
            <person name="Nishizaka S."/>
            <person name="Nomoto H."/>
            <person name="Ohta F."/>
            <person name="Oishi K."/>
            <person name="Rigoutsos I."/>
            <person name="Sano M."/>
            <person name="Sasaki A."/>
            <person name="Sasakura Y."/>
            <person name="Shoguchi E."/>
            <person name="Shin-i T."/>
            <person name="Spagnuolo A."/>
            <person name="Stainier D."/>
            <person name="Suzuki M.M."/>
            <person name="Tassy O."/>
            <person name="Takatori N."/>
            <person name="Tokuoka M."/>
            <person name="Yagi K."/>
            <person name="Yoshizaki F."/>
            <person name="Wada S."/>
            <person name="Zhang C."/>
            <person name="Hyatt P.D."/>
            <person name="Larimer F."/>
            <person name="Detter C."/>
            <person name="Doggett N."/>
            <person name="Glavina T."/>
            <person name="Hawkins T."/>
            <person name="Richardson P."/>
            <person name="Lucas S."/>
            <person name="Kohara Y."/>
            <person name="Levine M."/>
            <person name="Satoh N."/>
            <person name="Rokhsar D.S."/>
        </authorList>
    </citation>
    <scope>NUCLEOTIDE SEQUENCE [LARGE SCALE GENOMIC DNA]</scope>
</reference>
<keyword evidence="2" id="KW-1185">Reference proteome</keyword>
<reference evidence="1" key="3">
    <citation type="submission" date="2025-09" db="UniProtKB">
        <authorList>
            <consortium name="Ensembl"/>
        </authorList>
    </citation>
    <scope>IDENTIFICATION</scope>
</reference>
<organism evidence="1 2">
    <name type="scientific">Ciona intestinalis</name>
    <name type="common">Transparent sea squirt</name>
    <name type="synonym">Ascidia intestinalis</name>
    <dbReference type="NCBI Taxonomy" id="7719"/>
    <lineage>
        <taxon>Eukaryota</taxon>
        <taxon>Metazoa</taxon>
        <taxon>Chordata</taxon>
        <taxon>Tunicata</taxon>
        <taxon>Ascidiacea</taxon>
        <taxon>Phlebobranchia</taxon>
        <taxon>Cionidae</taxon>
        <taxon>Ciona</taxon>
    </lineage>
</organism>